<feature type="transmembrane region" description="Helical" evidence="1">
    <location>
        <begin position="152"/>
        <end position="170"/>
    </location>
</feature>
<keyword evidence="1" id="KW-0472">Membrane</keyword>
<feature type="transmembrane region" description="Helical" evidence="1">
    <location>
        <begin position="176"/>
        <end position="195"/>
    </location>
</feature>
<evidence type="ECO:0000313" key="3">
    <source>
        <dbReference type="Proteomes" id="UP000636938"/>
    </source>
</evidence>
<feature type="transmembrane region" description="Helical" evidence="1">
    <location>
        <begin position="50"/>
        <end position="73"/>
    </location>
</feature>
<dbReference type="AlphaFoldDB" id="A0A8X8FWI4"/>
<feature type="transmembrane region" description="Helical" evidence="1">
    <location>
        <begin position="12"/>
        <end position="30"/>
    </location>
</feature>
<dbReference type="RefSeq" id="WP_191771971.1">
    <property type="nucleotide sequence ID" value="NZ_JACSQS010000031.1"/>
</dbReference>
<comment type="caution">
    <text evidence="2">The sequence shown here is derived from an EMBL/GenBank/DDBJ whole genome shotgun (WGS) entry which is preliminary data.</text>
</comment>
<accession>A0A8X8FWI4</accession>
<dbReference type="EMBL" id="JACSQS010000031">
    <property type="protein sequence ID" value="MBD7955995.1"/>
    <property type="molecule type" value="Genomic_DNA"/>
</dbReference>
<keyword evidence="1" id="KW-1133">Transmembrane helix</keyword>
<protein>
    <submittedName>
        <fullName evidence="2">DUF998 domain-containing protein</fullName>
    </submittedName>
</protein>
<keyword evidence="1" id="KW-0812">Transmembrane</keyword>
<name>A0A8X8FWI4_9GAMM</name>
<evidence type="ECO:0000256" key="1">
    <source>
        <dbReference type="SAM" id="Phobius"/>
    </source>
</evidence>
<keyword evidence="3" id="KW-1185">Reference proteome</keyword>
<dbReference type="Proteomes" id="UP000636938">
    <property type="component" value="Unassembled WGS sequence"/>
</dbReference>
<dbReference type="Pfam" id="PF06197">
    <property type="entry name" value="DUF998"/>
    <property type="match status" value="1"/>
</dbReference>
<sequence>MNRARDLRCASGIAMVALLVFVATALWTQFARADLDWVNATLSLYLHGPWGLALRTAYCLLAGAIVVLGLSMYRQLRGPRRSGAAALLFVGAGLGLAGVAVGDSWLPERAPLAWPLVHGLSAMTAFLCASVAMLLQSWYLRGEPGWRRAAAVLWWWAWLAFVLLWLHVLWRGPPRGAGQKLVIAVIVGWLLWLAWSGWRHARTPR</sequence>
<organism evidence="2 3">
    <name type="scientific">Stenotrophomonas lacuserhaii</name>
    <dbReference type="NCBI Taxonomy" id="2760084"/>
    <lineage>
        <taxon>Bacteria</taxon>
        <taxon>Pseudomonadati</taxon>
        <taxon>Pseudomonadota</taxon>
        <taxon>Gammaproteobacteria</taxon>
        <taxon>Lysobacterales</taxon>
        <taxon>Lysobacteraceae</taxon>
        <taxon>Stenotrophomonas</taxon>
    </lineage>
</organism>
<reference evidence="2 3" key="1">
    <citation type="submission" date="2020-08" db="EMBL/GenBank/DDBJ databases">
        <title>A Genomic Blueprint of the Chicken Gut Microbiome.</title>
        <authorList>
            <person name="Gilroy R."/>
            <person name="Ravi A."/>
            <person name="Getino M."/>
            <person name="Pursley I."/>
            <person name="Horton D.L."/>
            <person name="Alikhan N.-F."/>
            <person name="Baker D."/>
            <person name="Gharbi K."/>
            <person name="Hall N."/>
            <person name="Watson M."/>
            <person name="Adriaenssens E.M."/>
            <person name="Foster-Nyarko E."/>
            <person name="Jarju S."/>
            <person name="Secka A."/>
            <person name="Antonio M."/>
            <person name="Oren A."/>
            <person name="Chaudhuri R."/>
            <person name="La Ragione R.M."/>
            <person name="Hildebrand F."/>
            <person name="Pallen M.J."/>
        </authorList>
    </citation>
    <scope>NUCLEOTIDE SEQUENCE [LARGE SCALE GENOMIC DNA]</scope>
    <source>
        <strain evidence="2 3">Sa5BUN4</strain>
    </source>
</reference>
<gene>
    <name evidence="2" type="ORF">H9654_17515</name>
</gene>
<feature type="transmembrane region" description="Helical" evidence="1">
    <location>
        <begin position="112"/>
        <end position="140"/>
    </location>
</feature>
<proteinExistence type="predicted"/>
<dbReference type="InterPro" id="IPR009339">
    <property type="entry name" value="DUF998"/>
</dbReference>
<evidence type="ECO:0000313" key="2">
    <source>
        <dbReference type="EMBL" id="MBD7955995.1"/>
    </source>
</evidence>
<feature type="transmembrane region" description="Helical" evidence="1">
    <location>
        <begin position="85"/>
        <end position="106"/>
    </location>
</feature>